<feature type="transmembrane region" description="Helical" evidence="1">
    <location>
        <begin position="32"/>
        <end position="51"/>
    </location>
</feature>
<accession>A0A9P4VWT1</accession>
<keyword evidence="1" id="KW-0812">Transmembrane</keyword>
<keyword evidence="1" id="KW-1133">Transmembrane helix</keyword>
<evidence type="ECO:0000256" key="1">
    <source>
        <dbReference type="SAM" id="Phobius"/>
    </source>
</evidence>
<dbReference type="AlphaFoldDB" id="A0A9P4VWT1"/>
<comment type="caution">
    <text evidence="2">The sequence shown here is derived from an EMBL/GenBank/DDBJ whole genome shotgun (WGS) entry which is preliminary data.</text>
</comment>
<gene>
    <name evidence="2" type="ORF">M501DRAFT_993869</name>
</gene>
<keyword evidence="1" id="KW-0472">Membrane</keyword>
<dbReference type="EMBL" id="MU006089">
    <property type="protein sequence ID" value="KAF2843044.1"/>
    <property type="molecule type" value="Genomic_DNA"/>
</dbReference>
<evidence type="ECO:0000313" key="2">
    <source>
        <dbReference type="EMBL" id="KAF2843044.1"/>
    </source>
</evidence>
<protein>
    <submittedName>
        <fullName evidence="2">Uncharacterized protein</fullName>
    </submittedName>
</protein>
<organism evidence="2 3">
    <name type="scientific">Patellaria atrata CBS 101060</name>
    <dbReference type="NCBI Taxonomy" id="1346257"/>
    <lineage>
        <taxon>Eukaryota</taxon>
        <taxon>Fungi</taxon>
        <taxon>Dikarya</taxon>
        <taxon>Ascomycota</taxon>
        <taxon>Pezizomycotina</taxon>
        <taxon>Dothideomycetes</taxon>
        <taxon>Dothideomycetes incertae sedis</taxon>
        <taxon>Patellariales</taxon>
        <taxon>Patellariaceae</taxon>
        <taxon>Patellaria</taxon>
    </lineage>
</organism>
<name>A0A9P4VWT1_9PEZI</name>
<proteinExistence type="predicted"/>
<reference evidence="2" key="1">
    <citation type="journal article" date="2020" name="Stud. Mycol.">
        <title>101 Dothideomycetes genomes: a test case for predicting lifestyles and emergence of pathogens.</title>
        <authorList>
            <person name="Haridas S."/>
            <person name="Albert R."/>
            <person name="Binder M."/>
            <person name="Bloem J."/>
            <person name="Labutti K."/>
            <person name="Salamov A."/>
            <person name="Andreopoulos B."/>
            <person name="Baker S."/>
            <person name="Barry K."/>
            <person name="Bills G."/>
            <person name="Bluhm B."/>
            <person name="Cannon C."/>
            <person name="Castanera R."/>
            <person name="Culley D."/>
            <person name="Daum C."/>
            <person name="Ezra D."/>
            <person name="Gonzalez J."/>
            <person name="Henrissat B."/>
            <person name="Kuo A."/>
            <person name="Liang C."/>
            <person name="Lipzen A."/>
            <person name="Lutzoni F."/>
            <person name="Magnuson J."/>
            <person name="Mondo S."/>
            <person name="Nolan M."/>
            <person name="Ohm R."/>
            <person name="Pangilinan J."/>
            <person name="Park H.-J."/>
            <person name="Ramirez L."/>
            <person name="Alfaro M."/>
            <person name="Sun H."/>
            <person name="Tritt A."/>
            <person name="Yoshinaga Y."/>
            <person name="Zwiers L.-H."/>
            <person name="Turgeon B."/>
            <person name="Goodwin S."/>
            <person name="Spatafora J."/>
            <person name="Crous P."/>
            <person name="Grigoriev I."/>
        </authorList>
    </citation>
    <scope>NUCLEOTIDE SEQUENCE</scope>
    <source>
        <strain evidence="2">CBS 101060</strain>
    </source>
</reference>
<evidence type="ECO:0000313" key="3">
    <source>
        <dbReference type="Proteomes" id="UP000799429"/>
    </source>
</evidence>
<keyword evidence="3" id="KW-1185">Reference proteome</keyword>
<sequence>MEGYREYHLLADRKISLEEHLVYYESVHAPSAIVLIWRGGIPIVLFISYPFERM</sequence>
<dbReference type="Proteomes" id="UP000799429">
    <property type="component" value="Unassembled WGS sequence"/>
</dbReference>